<keyword evidence="4 7" id="KW-1133">Transmembrane helix</keyword>
<comment type="similarity">
    <text evidence="2">Belongs to the acetate uptake transporter (AceTr) (TC 2.A.96) family.</text>
</comment>
<feature type="transmembrane region" description="Helical" evidence="7">
    <location>
        <begin position="49"/>
        <end position="68"/>
    </location>
</feature>
<organism evidence="8 9">
    <name type="scientific">Tritrichomonas musculus</name>
    <dbReference type="NCBI Taxonomy" id="1915356"/>
    <lineage>
        <taxon>Eukaryota</taxon>
        <taxon>Metamonada</taxon>
        <taxon>Parabasalia</taxon>
        <taxon>Tritrichomonadida</taxon>
        <taxon>Tritrichomonadidae</taxon>
        <taxon>Tritrichomonas</taxon>
    </lineage>
</organism>
<evidence type="ECO:0000256" key="1">
    <source>
        <dbReference type="ARBA" id="ARBA00004141"/>
    </source>
</evidence>
<reference evidence="8 9" key="1">
    <citation type="submission" date="2024-04" db="EMBL/GenBank/DDBJ databases">
        <title>Tritrichomonas musculus Genome.</title>
        <authorList>
            <person name="Alves-Ferreira E."/>
            <person name="Grigg M."/>
            <person name="Lorenzi H."/>
            <person name="Galac M."/>
        </authorList>
    </citation>
    <scope>NUCLEOTIDE SEQUENCE [LARGE SCALE GENOMIC DNA]</scope>
    <source>
        <strain evidence="8 9">EAF2021</strain>
    </source>
</reference>
<feature type="transmembrane region" description="Helical" evidence="7">
    <location>
        <begin position="134"/>
        <end position="153"/>
    </location>
</feature>
<evidence type="ECO:0000313" key="8">
    <source>
        <dbReference type="EMBL" id="KAK8835493.1"/>
    </source>
</evidence>
<name>A0ABR2GNH6_9EUKA</name>
<dbReference type="EMBL" id="JAPFFF010000094">
    <property type="protein sequence ID" value="KAK8835493.1"/>
    <property type="molecule type" value="Genomic_DNA"/>
</dbReference>
<dbReference type="Pfam" id="PF01184">
    <property type="entry name" value="Gpr1_Fun34_YaaH"/>
    <property type="match status" value="1"/>
</dbReference>
<evidence type="ECO:0000256" key="2">
    <source>
        <dbReference type="ARBA" id="ARBA00005587"/>
    </source>
</evidence>
<feature type="region of interest" description="Disordered" evidence="6">
    <location>
        <begin position="1"/>
        <end position="23"/>
    </location>
</feature>
<evidence type="ECO:0000256" key="6">
    <source>
        <dbReference type="SAM" id="MobiDB-lite"/>
    </source>
</evidence>
<gene>
    <name evidence="8" type="ORF">M9Y10_046114</name>
</gene>
<evidence type="ECO:0000256" key="3">
    <source>
        <dbReference type="ARBA" id="ARBA00022692"/>
    </source>
</evidence>
<evidence type="ECO:0000313" key="9">
    <source>
        <dbReference type="Proteomes" id="UP001470230"/>
    </source>
</evidence>
<feature type="transmembrane region" description="Helical" evidence="7">
    <location>
        <begin position="105"/>
        <end position="128"/>
    </location>
</feature>
<evidence type="ECO:0000256" key="4">
    <source>
        <dbReference type="ARBA" id="ARBA00022989"/>
    </source>
</evidence>
<dbReference type="NCBIfam" id="NF038013">
    <property type="entry name" value="AceTr_1"/>
    <property type="match status" value="1"/>
</dbReference>
<dbReference type="PANTHER" id="PTHR30178">
    <property type="entry name" value="INNER MEMBRANE PROTEIN YAAH"/>
    <property type="match status" value="1"/>
</dbReference>
<dbReference type="InterPro" id="IPR000791">
    <property type="entry name" value="Gpr1/Fun34/SatP-like"/>
</dbReference>
<keyword evidence="3 7" id="KW-0812">Transmembrane</keyword>
<proteinExistence type="inferred from homology"/>
<keyword evidence="9" id="KW-1185">Reference proteome</keyword>
<evidence type="ECO:0000256" key="7">
    <source>
        <dbReference type="SAM" id="Phobius"/>
    </source>
</evidence>
<comment type="subcellular location">
    <subcellularLocation>
        <location evidence="1">Membrane</location>
        <topology evidence="1">Multi-pass membrane protein</topology>
    </subcellularLocation>
</comment>
<dbReference type="Proteomes" id="UP001470230">
    <property type="component" value="Unassembled WGS sequence"/>
</dbReference>
<evidence type="ECO:0000256" key="5">
    <source>
        <dbReference type="ARBA" id="ARBA00023136"/>
    </source>
</evidence>
<feature type="compositionally biased region" description="Basic and acidic residues" evidence="6">
    <location>
        <begin position="1"/>
        <end position="16"/>
    </location>
</feature>
<feature type="transmembrane region" description="Helical" evidence="7">
    <location>
        <begin position="74"/>
        <end position="93"/>
    </location>
</feature>
<protein>
    <recommendedName>
        <fullName evidence="10">GPR1/FUN34/yaaH family protein</fullName>
    </recommendedName>
</protein>
<evidence type="ECO:0008006" key="10">
    <source>
        <dbReference type="Google" id="ProtNLM"/>
    </source>
</evidence>
<feature type="transmembrane region" description="Helical" evidence="7">
    <location>
        <begin position="160"/>
        <end position="178"/>
    </location>
</feature>
<accession>A0ABR2GNH6</accession>
<dbReference type="InterPro" id="IPR047623">
    <property type="entry name" value="SatP"/>
</dbReference>
<keyword evidence="5 7" id="KW-0472">Membrane</keyword>
<sequence>MSKKVGKDGNPHNLDHEDSDASLPDAGEVKEKVIRVKAIPDKYGNTSPLGLLGFGMTTLMLSFANVGLYDANCMVLGMGIFYGGIAQFTAGIFEIKKGHTFAGSAFVSYGSFWLAFVTVLVGPHLFAFTPADKNALGVFLLFWAIFTGFMFIGTLKHGHITLKLIFFTLAITFLILSIGEFAESHIVTKVGGGVGLLCGGIAVYTGCAEIIDGEQGYTFMPI</sequence>
<feature type="transmembrane region" description="Helical" evidence="7">
    <location>
        <begin position="190"/>
        <end position="211"/>
    </location>
</feature>
<comment type="caution">
    <text evidence="8">The sequence shown here is derived from an EMBL/GenBank/DDBJ whole genome shotgun (WGS) entry which is preliminary data.</text>
</comment>
<dbReference type="PANTHER" id="PTHR30178:SF3">
    <property type="entry name" value="SUCCINATE-ACETATE_PROTON SYMPORTER SATP"/>
    <property type="match status" value="1"/>
</dbReference>